<dbReference type="InterPro" id="IPR011946">
    <property type="entry name" value="Integrase_integron-type"/>
</dbReference>
<dbReference type="NCBIfam" id="TIGR02249">
    <property type="entry name" value="integrase_gron"/>
    <property type="match status" value="1"/>
</dbReference>
<gene>
    <name evidence="8" type="ORF">V6U78_03070</name>
</gene>
<dbReference type="RefSeq" id="WP_405337062.1">
    <property type="nucleotide sequence ID" value="NZ_JBANFI010000001.1"/>
</dbReference>
<dbReference type="InterPro" id="IPR011010">
    <property type="entry name" value="DNA_brk_join_enz"/>
</dbReference>
<evidence type="ECO:0000256" key="3">
    <source>
        <dbReference type="ARBA" id="ARBA00023125"/>
    </source>
</evidence>
<dbReference type="InterPro" id="IPR010998">
    <property type="entry name" value="Integrase_recombinase_N"/>
</dbReference>
<dbReference type="Pfam" id="PF13495">
    <property type="entry name" value="Phage_int_SAM_4"/>
    <property type="match status" value="1"/>
</dbReference>
<comment type="caution">
    <text evidence="8">The sequence shown here is derived from an EMBL/GenBank/DDBJ whole genome shotgun (WGS) entry which is preliminary data.</text>
</comment>
<keyword evidence="2" id="KW-0229">DNA integration</keyword>
<sequence>MPASPFLTSIREDLRQKGYAFKTEKTYLHWIRRFILFHGKRHPQEMGGEEVRLFLSFLANTKHVTINTQKTALNALAFLYNQFLDQPLGDLDFSPAKKPRRLPVVMSTAEVKRVLDQLSPRHRLIFSLLYGGGLRVSECLRLRVKDLDFDHQSMLIHDSKGGKSRSTLLPTSLIPDLRALIDEVILIQEQDNLQGVGPSLPYALDRKLPAAYRQPAWMYLFPSTQLSQHPLSGKLCRHHLDDSALRKVLKVAVAEAGIRNKRITCHTFRHSFATHLLQAGRDIRTVQELLGHNDVSTTQIYTHVIGQHFAGTASPLDQLEAFSGTLPP</sequence>
<evidence type="ECO:0000313" key="8">
    <source>
        <dbReference type="EMBL" id="MFK7160015.1"/>
    </source>
</evidence>
<reference evidence="8 9" key="1">
    <citation type="submission" date="2024-02" db="EMBL/GenBank/DDBJ databases">
        <title>Marinospirillum sp. MEB 164 isolated from Lonar lake sediment.</title>
        <authorList>
            <person name="Joshi A."/>
            <person name="Thite S."/>
        </authorList>
    </citation>
    <scope>NUCLEOTIDE SEQUENCE [LARGE SCALE GENOMIC DNA]</scope>
    <source>
        <strain evidence="8 9">MEB164</strain>
    </source>
</reference>
<dbReference type="InterPro" id="IPR002104">
    <property type="entry name" value="Integrase_catalytic"/>
</dbReference>
<dbReference type="InterPro" id="IPR013762">
    <property type="entry name" value="Integrase-like_cat_sf"/>
</dbReference>
<keyword evidence="3 5" id="KW-0238">DNA-binding</keyword>
<name>A0ABW8PUS1_9GAMM</name>
<dbReference type="PROSITE" id="PS51898">
    <property type="entry name" value="TYR_RECOMBINASE"/>
    <property type="match status" value="1"/>
</dbReference>
<accession>A0ABW8PUS1</accession>
<keyword evidence="4" id="KW-0233">DNA recombination</keyword>
<comment type="similarity">
    <text evidence="1">Belongs to the 'phage' integrase family.</text>
</comment>
<keyword evidence="9" id="KW-1185">Reference proteome</keyword>
<dbReference type="PROSITE" id="PS51900">
    <property type="entry name" value="CB"/>
    <property type="match status" value="1"/>
</dbReference>
<protein>
    <submittedName>
        <fullName evidence="8">Integron integrase</fullName>
    </submittedName>
</protein>
<organism evidence="8 9">
    <name type="scientific">Marinospirillum alkalitolerans</name>
    <dbReference type="NCBI Taxonomy" id="3123374"/>
    <lineage>
        <taxon>Bacteria</taxon>
        <taxon>Pseudomonadati</taxon>
        <taxon>Pseudomonadota</taxon>
        <taxon>Gammaproteobacteria</taxon>
        <taxon>Oceanospirillales</taxon>
        <taxon>Oceanospirillaceae</taxon>
        <taxon>Marinospirillum</taxon>
    </lineage>
</organism>
<dbReference type="EMBL" id="JBANFI010000001">
    <property type="protein sequence ID" value="MFK7160015.1"/>
    <property type="molecule type" value="Genomic_DNA"/>
</dbReference>
<dbReference type="InterPro" id="IPR050090">
    <property type="entry name" value="Tyrosine_recombinase_XerCD"/>
</dbReference>
<dbReference type="PANTHER" id="PTHR30349:SF64">
    <property type="entry name" value="PROPHAGE INTEGRASE INTD-RELATED"/>
    <property type="match status" value="1"/>
</dbReference>
<evidence type="ECO:0000256" key="1">
    <source>
        <dbReference type="ARBA" id="ARBA00008857"/>
    </source>
</evidence>
<dbReference type="PANTHER" id="PTHR30349">
    <property type="entry name" value="PHAGE INTEGRASE-RELATED"/>
    <property type="match status" value="1"/>
</dbReference>
<dbReference type="Pfam" id="PF00589">
    <property type="entry name" value="Phage_integrase"/>
    <property type="match status" value="1"/>
</dbReference>
<dbReference type="Gene3D" id="1.10.150.130">
    <property type="match status" value="1"/>
</dbReference>
<evidence type="ECO:0000256" key="2">
    <source>
        <dbReference type="ARBA" id="ARBA00022908"/>
    </source>
</evidence>
<dbReference type="Proteomes" id="UP001621714">
    <property type="component" value="Unassembled WGS sequence"/>
</dbReference>
<feature type="domain" description="Tyr recombinase" evidence="6">
    <location>
        <begin position="101"/>
        <end position="314"/>
    </location>
</feature>
<dbReference type="InterPro" id="IPR044068">
    <property type="entry name" value="CB"/>
</dbReference>
<dbReference type="InterPro" id="IPR004107">
    <property type="entry name" value="Integrase_SAM-like_N"/>
</dbReference>
<evidence type="ECO:0000256" key="4">
    <source>
        <dbReference type="ARBA" id="ARBA00023172"/>
    </source>
</evidence>
<evidence type="ECO:0000313" key="9">
    <source>
        <dbReference type="Proteomes" id="UP001621714"/>
    </source>
</evidence>
<dbReference type="Gene3D" id="1.10.443.10">
    <property type="entry name" value="Intergrase catalytic core"/>
    <property type="match status" value="1"/>
</dbReference>
<evidence type="ECO:0000256" key="5">
    <source>
        <dbReference type="PROSITE-ProRule" id="PRU01248"/>
    </source>
</evidence>
<proteinExistence type="inferred from homology"/>
<dbReference type="SUPFAM" id="SSF56349">
    <property type="entry name" value="DNA breaking-rejoining enzymes"/>
    <property type="match status" value="1"/>
</dbReference>
<evidence type="ECO:0000259" key="6">
    <source>
        <dbReference type="PROSITE" id="PS51898"/>
    </source>
</evidence>
<evidence type="ECO:0000259" key="7">
    <source>
        <dbReference type="PROSITE" id="PS51900"/>
    </source>
</evidence>
<feature type="domain" description="Core-binding (CB)" evidence="7">
    <location>
        <begin position="1"/>
        <end position="84"/>
    </location>
</feature>